<evidence type="ECO:0000259" key="1">
    <source>
        <dbReference type="Pfam" id="PF14213"/>
    </source>
</evidence>
<protein>
    <recommendedName>
        <fullName evidence="1">DUF4325 domain-containing protein</fullName>
    </recommendedName>
</protein>
<dbReference type="Pfam" id="PF14213">
    <property type="entry name" value="DUF4325"/>
    <property type="match status" value="1"/>
</dbReference>
<feature type="domain" description="DUF4325" evidence="1">
    <location>
        <begin position="17"/>
        <end position="76"/>
    </location>
</feature>
<keyword evidence="3" id="KW-1185">Reference proteome</keyword>
<sequence>MMINVKEFLGENFAVEDAILLRDQIKNNLGKEVTLDFEGLNRVPSTFLTCLFNQLINEKGRDEIFNAINVKNLTNYNDFARVVMGTTFLN</sequence>
<accession>A0A0A7FTF3</accession>
<dbReference type="HOGENOM" id="CLU_188961_0_0_9"/>
<proteinExistence type="predicted"/>
<organism evidence="2 3">
    <name type="scientific">Clostridium baratii str. Sullivan</name>
    <dbReference type="NCBI Taxonomy" id="1415775"/>
    <lineage>
        <taxon>Bacteria</taxon>
        <taxon>Bacillati</taxon>
        <taxon>Bacillota</taxon>
        <taxon>Clostridia</taxon>
        <taxon>Eubacteriales</taxon>
        <taxon>Clostridiaceae</taxon>
        <taxon>Clostridium</taxon>
    </lineage>
</organism>
<dbReference type="InterPro" id="IPR025474">
    <property type="entry name" value="DUF4325"/>
</dbReference>
<dbReference type="RefSeq" id="WP_039312454.1">
    <property type="nucleotide sequence ID" value="NZ_CP006905.1"/>
</dbReference>
<gene>
    <name evidence="2" type="ORF">U729_1179</name>
</gene>
<dbReference type="AlphaFoldDB" id="A0A0A7FTF3"/>
<dbReference type="EMBL" id="CP006905">
    <property type="protein sequence ID" value="AIY82798.1"/>
    <property type="molecule type" value="Genomic_DNA"/>
</dbReference>
<name>A0A0A7FTF3_9CLOT</name>
<dbReference type="eggNOG" id="ENOG5032B4P">
    <property type="taxonomic scope" value="Bacteria"/>
</dbReference>
<dbReference type="STRING" id="1561.NPD11_1823"/>
<dbReference type="Proteomes" id="UP000030635">
    <property type="component" value="Chromosome"/>
</dbReference>
<dbReference type="KEGG" id="cbv:U729_1179"/>
<dbReference type="OrthoDB" id="1931651at2"/>
<evidence type="ECO:0000313" key="2">
    <source>
        <dbReference type="EMBL" id="AIY82798.1"/>
    </source>
</evidence>
<evidence type="ECO:0000313" key="3">
    <source>
        <dbReference type="Proteomes" id="UP000030635"/>
    </source>
</evidence>
<reference evidence="2 3" key="1">
    <citation type="journal article" date="2015" name="Infect. Genet. Evol.">
        <title>Genomic sequences of six botulinum neurotoxin-producing strains representing three clostridial species illustrate the mobility and diversity of botulinum neurotoxin genes.</title>
        <authorList>
            <person name="Smith T.J."/>
            <person name="Hill K.K."/>
            <person name="Xie G."/>
            <person name="Foley B.T."/>
            <person name="Williamson C.H."/>
            <person name="Foster J.T."/>
            <person name="Johnson S.L."/>
            <person name="Chertkov O."/>
            <person name="Teshima H."/>
            <person name="Gibbons H.S."/>
            <person name="Johnsky L.A."/>
            <person name="Karavis M.A."/>
            <person name="Smith L.A."/>
        </authorList>
    </citation>
    <scope>NUCLEOTIDE SEQUENCE [LARGE SCALE GENOMIC DNA]</scope>
    <source>
        <strain evidence="2">Sullivan</strain>
    </source>
</reference>